<evidence type="ECO:0000313" key="1">
    <source>
        <dbReference type="EMBL" id="SDE81590.1"/>
    </source>
</evidence>
<evidence type="ECO:0000313" key="2">
    <source>
        <dbReference type="Proteomes" id="UP000182114"/>
    </source>
</evidence>
<reference evidence="2" key="1">
    <citation type="submission" date="2016-10" db="EMBL/GenBank/DDBJ databases">
        <authorList>
            <person name="Varghese N."/>
            <person name="Submissions S."/>
        </authorList>
    </citation>
    <scope>NUCLEOTIDE SEQUENCE [LARGE SCALE GENOMIC DNA]</scope>
    <source>
        <strain evidence="2">DSM 24729</strain>
    </source>
</reference>
<keyword evidence="2" id="KW-1185">Reference proteome</keyword>
<name>A0A1G7G0J5_9FLAO</name>
<dbReference type="EMBL" id="FNBD01000004">
    <property type="protein sequence ID" value="SDE81590.1"/>
    <property type="molecule type" value="Genomic_DNA"/>
</dbReference>
<dbReference type="AlphaFoldDB" id="A0A1G7G0J5"/>
<gene>
    <name evidence="1" type="ORF">SAMN04487992_10435</name>
</gene>
<dbReference type="Pfam" id="PF21857">
    <property type="entry name" value="DUF6913"/>
    <property type="match status" value="1"/>
</dbReference>
<dbReference type="GeneID" id="78062542"/>
<accession>A0A1G7G0J5</accession>
<dbReference type="Proteomes" id="UP000182114">
    <property type="component" value="Unassembled WGS sequence"/>
</dbReference>
<dbReference type="RefSeq" id="WP_029445122.1">
    <property type="nucleotide sequence ID" value="NZ_CANLMK010000002.1"/>
</dbReference>
<protein>
    <submittedName>
        <fullName evidence="1">Uncharacterized protein</fullName>
    </submittedName>
</protein>
<sequence>MFLKALKQKLKLKSARKHVKQLLSGPLENVKKGHGIASVGCIVDLDKFEDASLFYQLVDEFKLRPNSVKIIGYKNFYDKNSPYATPIFSDKDLGWNGAIENGYALEFFSREYDLLLNYYSEEQLLLQLMTLKTKARIRVGFGSVDHKLNDLILQTPISNFGLFKEELKKYLKIFKEIE</sequence>
<dbReference type="InterPro" id="IPR054207">
    <property type="entry name" value="DUF6913"/>
</dbReference>
<proteinExistence type="predicted"/>
<organism evidence="1 2">
    <name type="scientific">Cellulophaga baltica</name>
    <dbReference type="NCBI Taxonomy" id="76594"/>
    <lineage>
        <taxon>Bacteria</taxon>
        <taxon>Pseudomonadati</taxon>
        <taxon>Bacteroidota</taxon>
        <taxon>Flavobacteriia</taxon>
        <taxon>Flavobacteriales</taxon>
        <taxon>Flavobacteriaceae</taxon>
        <taxon>Cellulophaga</taxon>
    </lineage>
</organism>
<dbReference type="eggNOG" id="ENOG503327W">
    <property type="taxonomic scope" value="Bacteria"/>
</dbReference>